<dbReference type="InterPro" id="IPR000725">
    <property type="entry name" value="Olfact_rcpt"/>
</dbReference>
<dbReference type="eggNOG" id="ENOG502SIWR">
    <property type="taxonomic scope" value="Eukaryota"/>
</dbReference>
<evidence type="ECO:0000256" key="10">
    <source>
        <dbReference type="ARBA" id="ARBA00023170"/>
    </source>
</evidence>
<organism evidence="16 17">
    <name type="scientific">Erinaceus europaeus</name>
    <name type="common">Western European hedgehog</name>
    <dbReference type="NCBI Taxonomy" id="9365"/>
    <lineage>
        <taxon>Eukaryota</taxon>
        <taxon>Metazoa</taxon>
        <taxon>Chordata</taxon>
        <taxon>Craniata</taxon>
        <taxon>Vertebrata</taxon>
        <taxon>Euteleostomi</taxon>
        <taxon>Mammalia</taxon>
        <taxon>Eutheria</taxon>
        <taxon>Laurasiatheria</taxon>
        <taxon>Eulipotyphla</taxon>
        <taxon>Erinaceidae</taxon>
        <taxon>Erinaceinae</taxon>
        <taxon>Erinaceus</taxon>
    </lineage>
</organism>
<keyword evidence="3 14" id="KW-1003">Cell membrane</keyword>
<dbReference type="SUPFAM" id="SSF81321">
    <property type="entry name" value="Family A G protein-coupled receptor-like"/>
    <property type="match status" value="1"/>
</dbReference>
<keyword evidence="9 14" id="KW-0472">Membrane</keyword>
<name>A0A1S2ZEW8_ERIEU</name>
<keyword evidence="6 14" id="KW-0552">Olfaction</keyword>
<feature type="transmembrane region" description="Helical" evidence="14">
    <location>
        <begin position="62"/>
        <end position="82"/>
    </location>
</feature>
<reference evidence="17" key="1">
    <citation type="submission" date="2025-08" db="UniProtKB">
        <authorList>
            <consortium name="RefSeq"/>
        </authorList>
    </citation>
    <scope>IDENTIFICATION</scope>
</reference>
<evidence type="ECO:0000256" key="2">
    <source>
        <dbReference type="ARBA" id="ARBA00004651"/>
    </source>
</evidence>
<dbReference type="CDD" id="cd15225">
    <property type="entry name" value="7tmA_OR10A-like"/>
    <property type="match status" value="1"/>
</dbReference>
<dbReference type="InParanoid" id="A0A1S2ZEW8"/>
<dbReference type="PRINTS" id="PR00237">
    <property type="entry name" value="GPCRRHODOPSN"/>
</dbReference>
<dbReference type="Proteomes" id="UP001652624">
    <property type="component" value="Chromosome 7"/>
</dbReference>
<evidence type="ECO:0000256" key="7">
    <source>
        <dbReference type="ARBA" id="ARBA00022989"/>
    </source>
</evidence>
<feature type="transmembrane region" description="Helical" evidence="14">
    <location>
        <begin position="200"/>
        <end position="229"/>
    </location>
</feature>
<keyword evidence="7 14" id="KW-1133">Transmembrane helix</keyword>
<sequence length="312" mass="34339">MGGGNGTTVTEFVLLGFSDIGSLLGLLFWGVVFIYLVTLMGNSLIVLLTLADPALHSPMYFFLRHFSVVELLYTSTIVPRMLADLRSPRPIISPAGCFTQMYFFALFGVAECCLLTAMAYDRYAAICRPLHYNTLMNRGACVSMVGASYLMGVVTGTIHSICIFTLPFQGDNTIQHFFCDVLPVLRLTTGSTLWGEAGNLFVTVAFILTPFVLIIVSYACILATILGVATSQGRWKVFSTCSSHLFVVVLFFGTATVAYMRPGSDSTQDSDQIISFFYTVVTPMFNPFVYTLRNAEVTGAMRRLVKRYFGSP</sequence>
<dbReference type="AlphaFoldDB" id="A0A1S2ZEW8"/>
<evidence type="ECO:0000313" key="16">
    <source>
        <dbReference type="Proteomes" id="UP001652624"/>
    </source>
</evidence>
<comment type="function">
    <text evidence="1">Putative odorant or sperm cell receptor.</text>
</comment>
<keyword evidence="11" id="KW-0325">Glycoprotein</keyword>
<dbReference type="InterPro" id="IPR000276">
    <property type="entry name" value="GPCR_Rhodpsn"/>
</dbReference>
<feature type="transmembrane region" description="Helical" evidence="14">
    <location>
        <begin position="141"/>
        <end position="166"/>
    </location>
</feature>
<dbReference type="PANTHER" id="PTHR26453">
    <property type="entry name" value="OLFACTORY RECEPTOR"/>
    <property type="match status" value="1"/>
</dbReference>
<evidence type="ECO:0000256" key="4">
    <source>
        <dbReference type="ARBA" id="ARBA00022606"/>
    </source>
</evidence>
<dbReference type="GeneID" id="103109204"/>
<evidence type="ECO:0000259" key="15">
    <source>
        <dbReference type="PROSITE" id="PS50262"/>
    </source>
</evidence>
<accession>A0A1S2ZEW8</accession>
<keyword evidence="12 13" id="KW-0807">Transducer</keyword>
<keyword evidence="4 14" id="KW-0716">Sensory transduction</keyword>
<keyword evidence="10 13" id="KW-0675">Receptor</keyword>
<evidence type="ECO:0000256" key="11">
    <source>
        <dbReference type="ARBA" id="ARBA00023180"/>
    </source>
</evidence>
<evidence type="ECO:0000256" key="8">
    <source>
        <dbReference type="ARBA" id="ARBA00023040"/>
    </source>
</evidence>
<evidence type="ECO:0000256" key="3">
    <source>
        <dbReference type="ARBA" id="ARBA00022475"/>
    </source>
</evidence>
<dbReference type="OrthoDB" id="9975554at2759"/>
<dbReference type="GO" id="GO:0004930">
    <property type="term" value="F:G protein-coupled receptor activity"/>
    <property type="evidence" value="ECO:0007669"/>
    <property type="project" value="UniProtKB-KW"/>
</dbReference>
<dbReference type="PROSITE" id="PS50262">
    <property type="entry name" value="G_PROTEIN_RECEP_F1_2"/>
    <property type="match status" value="1"/>
</dbReference>
<evidence type="ECO:0000256" key="5">
    <source>
        <dbReference type="ARBA" id="ARBA00022692"/>
    </source>
</evidence>
<proteinExistence type="inferred from homology"/>
<keyword evidence="8 13" id="KW-0297">G-protein coupled receptor</keyword>
<feature type="transmembrane region" description="Helical" evidence="14">
    <location>
        <begin position="102"/>
        <end position="120"/>
    </location>
</feature>
<protein>
    <recommendedName>
        <fullName evidence="14">Olfactory receptor</fullName>
    </recommendedName>
</protein>
<dbReference type="FunFam" id="1.20.1070.10:FF:000010">
    <property type="entry name" value="Olfactory receptor"/>
    <property type="match status" value="1"/>
</dbReference>
<dbReference type="GO" id="GO:0005886">
    <property type="term" value="C:plasma membrane"/>
    <property type="evidence" value="ECO:0007669"/>
    <property type="project" value="UniProtKB-SubCell"/>
</dbReference>
<dbReference type="PRINTS" id="PR00245">
    <property type="entry name" value="OLFACTORYR"/>
</dbReference>
<evidence type="ECO:0000256" key="9">
    <source>
        <dbReference type="ARBA" id="ARBA00023136"/>
    </source>
</evidence>
<feature type="domain" description="G-protein coupled receptors family 1 profile" evidence="15">
    <location>
        <begin position="41"/>
        <end position="290"/>
    </location>
</feature>
<gene>
    <name evidence="17" type="primary">LOC103109204</name>
</gene>
<feature type="transmembrane region" description="Helical" evidence="14">
    <location>
        <begin position="26"/>
        <end position="50"/>
    </location>
</feature>
<dbReference type="GO" id="GO:0004984">
    <property type="term" value="F:olfactory receptor activity"/>
    <property type="evidence" value="ECO:0007669"/>
    <property type="project" value="InterPro"/>
</dbReference>
<comment type="similarity">
    <text evidence="13">Belongs to the G-protein coupled receptor 1 family.</text>
</comment>
<evidence type="ECO:0000256" key="12">
    <source>
        <dbReference type="ARBA" id="ARBA00023224"/>
    </source>
</evidence>
<evidence type="ECO:0000256" key="14">
    <source>
        <dbReference type="RuleBase" id="RU363047"/>
    </source>
</evidence>
<keyword evidence="5 13" id="KW-0812">Transmembrane</keyword>
<feature type="transmembrane region" description="Helical" evidence="14">
    <location>
        <begin position="241"/>
        <end position="260"/>
    </location>
</feature>
<feature type="transmembrane region" description="Helical" evidence="14">
    <location>
        <begin position="272"/>
        <end position="292"/>
    </location>
</feature>
<comment type="subcellular location">
    <subcellularLocation>
        <location evidence="2 14">Cell membrane</location>
        <topology evidence="2 14">Multi-pass membrane protein</topology>
    </subcellularLocation>
</comment>
<evidence type="ECO:0000256" key="6">
    <source>
        <dbReference type="ARBA" id="ARBA00022725"/>
    </source>
</evidence>
<dbReference type="RefSeq" id="XP_007518312.1">
    <property type="nucleotide sequence ID" value="XM_007518250.1"/>
</dbReference>
<evidence type="ECO:0000313" key="17">
    <source>
        <dbReference type="RefSeq" id="XP_007518312.1"/>
    </source>
</evidence>
<dbReference type="InterPro" id="IPR017452">
    <property type="entry name" value="GPCR_Rhodpsn_7TM"/>
</dbReference>
<dbReference type="Gene3D" id="1.20.1070.10">
    <property type="entry name" value="Rhodopsin 7-helix transmembrane proteins"/>
    <property type="match status" value="1"/>
</dbReference>
<dbReference type="Pfam" id="PF13853">
    <property type="entry name" value="7tm_4"/>
    <property type="match status" value="1"/>
</dbReference>
<keyword evidence="16" id="KW-1185">Reference proteome</keyword>
<evidence type="ECO:0000256" key="1">
    <source>
        <dbReference type="ARBA" id="ARBA00003929"/>
    </source>
</evidence>
<evidence type="ECO:0000256" key="13">
    <source>
        <dbReference type="RuleBase" id="RU000688"/>
    </source>
</evidence>
<dbReference type="PROSITE" id="PS00237">
    <property type="entry name" value="G_PROTEIN_RECEP_F1_1"/>
    <property type="match status" value="1"/>
</dbReference>